<dbReference type="GO" id="GO:0003964">
    <property type="term" value="F:RNA-directed DNA polymerase activity"/>
    <property type="evidence" value="ECO:0007669"/>
    <property type="project" value="UniProtKB-KW"/>
</dbReference>
<dbReference type="EC" id="2.7.7.49" evidence="2"/>
<dbReference type="CDD" id="cd00085">
    <property type="entry name" value="HNHc"/>
    <property type="match status" value="1"/>
</dbReference>
<evidence type="ECO:0000313" key="3">
    <source>
        <dbReference type="Proteomes" id="UP000537131"/>
    </source>
</evidence>
<dbReference type="Pfam" id="PF01844">
    <property type="entry name" value="HNH"/>
    <property type="match status" value="1"/>
</dbReference>
<dbReference type="Pfam" id="PF00078">
    <property type="entry name" value="RVT_1"/>
    <property type="match status" value="1"/>
</dbReference>
<dbReference type="Proteomes" id="UP000537131">
    <property type="component" value="Unassembled WGS sequence"/>
</dbReference>
<evidence type="ECO:0000313" key="2">
    <source>
        <dbReference type="EMBL" id="NMM64797.1"/>
    </source>
</evidence>
<dbReference type="AlphaFoldDB" id="A0A7Y0EKM3"/>
<comment type="caution">
    <text evidence="2">The sequence shown here is derived from an EMBL/GenBank/DDBJ whole genome shotgun (WGS) entry which is preliminary data.</text>
</comment>
<proteinExistence type="predicted"/>
<dbReference type="InterPro" id="IPR043502">
    <property type="entry name" value="DNA/RNA_pol_sf"/>
</dbReference>
<dbReference type="RefSeq" id="WP_169299389.1">
    <property type="nucleotide sequence ID" value="NZ_JABBNI010000050.1"/>
</dbReference>
<dbReference type="InterPro" id="IPR051083">
    <property type="entry name" value="GrpII_Intron_Splice-Mob/Def"/>
</dbReference>
<dbReference type="PROSITE" id="PS50878">
    <property type="entry name" value="RT_POL"/>
    <property type="match status" value="1"/>
</dbReference>
<dbReference type="PANTHER" id="PTHR34047">
    <property type="entry name" value="NUCLEAR INTRON MATURASE 1, MITOCHONDRIAL-RELATED"/>
    <property type="match status" value="1"/>
</dbReference>
<reference evidence="2 3" key="1">
    <citation type="submission" date="2020-06" db="EMBL/GenBank/DDBJ databases">
        <title>Complete Genome Sequence of Clostridium muelleri sp. nov. P21T, an Acid-Alcohol Producing Acetogen Isolated from Old Hay.</title>
        <authorList>
            <person name="Duncan K.E."/>
            <person name="Tanner R.S."/>
        </authorList>
    </citation>
    <scope>NUCLEOTIDE SEQUENCE [LARGE SCALE GENOMIC DNA]</scope>
    <source>
        <strain evidence="2 3">P21</strain>
    </source>
</reference>
<organism evidence="2 3">
    <name type="scientific">Clostridium muellerianum</name>
    <dbReference type="NCBI Taxonomy" id="2716538"/>
    <lineage>
        <taxon>Bacteria</taxon>
        <taxon>Bacillati</taxon>
        <taxon>Bacillota</taxon>
        <taxon>Clostridia</taxon>
        <taxon>Eubacteriales</taxon>
        <taxon>Clostridiaceae</taxon>
        <taxon>Clostridium</taxon>
    </lineage>
</organism>
<dbReference type="InterPro" id="IPR003615">
    <property type="entry name" value="HNH_nuc"/>
</dbReference>
<dbReference type="GO" id="GO:0004519">
    <property type="term" value="F:endonuclease activity"/>
    <property type="evidence" value="ECO:0007669"/>
    <property type="project" value="InterPro"/>
</dbReference>
<gene>
    <name evidence="2" type="primary">ltrA</name>
    <name evidence="2" type="ORF">HBE96_19515</name>
</gene>
<feature type="domain" description="Reverse transcriptase" evidence="1">
    <location>
        <begin position="96"/>
        <end position="350"/>
    </location>
</feature>
<keyword evidence="2" id="KW-0695">RNA-directed DNA polymerase</keyword>
<dbReference type="GO" id="GO:0003676">
    <property type="term" value="F:nucleic acid binding"/>
    <property type="evidence" value="ECO:0007669"/>
    <property type="project" value="InterPro"/>
</dbReference>
<evidence type="ECO:0000259" key="1">
    <source>
        <dbReference type="PROSITE" id="PS50878"/>
    </source>
</evidence>
<dbReference type="PANTHER" id="PTHR34047:SF8">
    <property type="entry name" value="PROTEIN YKFC"/>
    <property type="match status" value="1"/>
</dbReference>
<dbReference type="CDD" id="cd01651">
    <property type="entry name" value="RT_G2_intron"/>
    <property type="match status" value="1"/>
</dbReference>
<protein>
    <submittedName>
        <fullName evidence="2">Group II intron reverse transcriptase/maturase</fullName>
        <ecNumber evidence="2">2.7.7.49</ecNumber>
    </submittedName>
</protein>
<dbReference type="SMART" id="SM00507">
    <property type="entry name" value="HNHc"/>
    <property type="match status" value="1"/>
</dbReference>
<keyword evidence="2" id="KW-0808">Transferase</keyword>
<dbReference type="InterPro" id="IPR030931">
    <property type="entry name" value="Group_II_RT_mat"/>
</dbReference>
<dbReference type="InterPro" id="IPR000477">
    <property type="entry name" value="RT_dom"/>
</dbReference>
<dbReference type="SUPFAM" id="SSF56672">
    <property type="entry name" value="DNA/RNA polymerases"/>
    <property type="match status" value="1"/>
</dbReference>
<dbReference type="Gene3D" id="1.10.30.50">
    <property type="match status" value="1"/>
</dbReference>
<dbReference type="NCBIfam" id="TIGR04416">
    <property type="entry name" value="group_II_RT_mat"/>
    <property type="match status" value="1"/>
</dbReference>
<accession>A0A7Y0EKM3</accession>
<sequence length="623" mass="73210">MKNTKVEIKSKESLKILKKNKLRYNEYYNMQPTFDNLYKQSKNGSIFKRLYNLMIKDENILLAYRTIKRNKGSETPGTNNRTITYWENQPIEVFLKYIKSRFEDYKPQKVRRKEIPKINGKMRPLGIPCIEDRIIQQCIKQILEPICEAKFHPNSYGFRPNRSTEHAIAYTYKKINLDKCYHIVDIDIKGFFDHVNHGKLLKQMWSLGIRDKKVISIISAMLKAEIDGIGIPTEGVPQGGILSPLLSNIVLNELDWWVSNQWESYNSNYKYKETFLKYKHFRRSCNLKEMYIVRYADDFKIFCKSHNNAKKIFIAVQSWLKERLNLEISTDKSKITNVRNSCTEFLGFKIKARLKGSKFIVKSNITDKAKSNLQQSIKEQVRYIRRKPNQYTMYILNRLIAGIQNYYRIATHINKDFSELDYKLSYYLQQQFKRIRTRDGTKSEEYNKRYGKTGGKEINVLGITMYPIGKIATRRPQVCNQKVCDYTLEGRELLHKNIGYKYSEIFKWITDNPVKSQSVEFNDNRLSLYSAQHGKCIITGILLDEDMEVHHVQPKENGGTDRYKNLILLSYQAHKLIHATDVDIILKYLAELKVSSLAMLKKILKKLNKYRILVGNGIIVCDL</sequence>
<keyword evidence="2" id="KW-0548">Nucleotidyltransferase</keyword>
<dbReference type="InterPro" id="IPR002711">
    <property type="entry name" value="HNH"/>
</dbReference>
<dbReference type="GO" id="GO:0008270">
    <property type="term" value="F:zinc ion binding"/>
    <property type="evidence" value="ECO:0007669"/>
    <property type="project" value="InterPro"/>
</dbReference>
<dbReference type="EMBL" id="JABBNI010000050">
    <property type="protein sequence ID" value="NMM64797.1"/>
    <property type="molecule type" value="Genomic_DNA"/>
</dbReference>
<name>A0A7Y0EKM3_9CLOT</name>
<keyword evidence="3" id="KW-1185">Reference proteome</keyword>